<evidence type="ECO:0008006" key="4">
    <source>
        <dbReference type="Google" id="ProtNLM"/>
    </source>
</evidence>
<evidence type="ECO:0000313" key="2">
    <source>
        <dbReference type="EMBL" id="WRL65890.1"/>
    </source>
</evidence>
<dbReference type="Proteomes" id="UP001324287">
    <property type="component" value="Chromosome"/>
</dbReference>
<evidence type="ECO:0000313" key="3">
    <source>
        <dbReference type="Proteomes" id="UP001324287"/>
    </source>
</evidence>
<dbReference type="RefSeq" id="WP_324277207.1">
    <property type="nucleotide sequence ID" value="NZ_CP141261.1"/>
</dbReference>
<dbReference type="EMBL" id="CP141261">
    <property type="protein sequence ID" value="WRL65890.1"/>
    <property type="molecule type" value="Genomic_DNA"/>
</dbReference>
<feature type="region of interest" description="Disordered" evidence="1">
    <location>
        <begin position="1"/>
        <end position="21"/>
    </location>
</feature>
<gene>
    <name evidence="2" type="ORF">U6N30_10225</name>
</gene>
<sequence length="55" mass="5612">MHTSGTAHPPAVPSPLPAGRRDAPITLAEAAVKTLGLVDALGLWGRSGVRSEAVR</sequence>
<proteinExistence type="predicted"/>
<accession>A0ABZ1B9U2</accession>
<keyword evidence="3" id="KW-1185">Reference proteome</keyword>
<protein>
    <recommendedName>
        <fullName evidence="4">TetR family transcriptional regulator</fullName>
    </recommendedName>
</protein>
<evidence type="ECO:0000256" key="1">
    <source>
        <dbReference type="SAM" id="MobiDB-lite"/>
    </source>
</evidence>
<reference evidence="2 3" key="1">
    <citation type="submission" date="2023-12" db="EMBL/GenBank/DDBJ databases">
        <title>Blastococcus brunescens sp. nov., an actonobacterium isolated from sandstone collected in sahara desert.</title>
        <authorList>
            <person name="Gtari M."/>
            <person name="Ghodhbane F."/>
        </authorList>
    </citation>
    <scope>NUCLEOTIDE SEQUENCE [LARGE SCALE GENOMIC DNA]</scope>
    <source>
        <strain evidence="2 3">BMG 8361</strain>
    </source>
</reference>
<name>A0ABZ1B9U2_9ACTN</name>
<organism evidence="2 3">
    <name type="scientific">Blastococcus brunescens</name>
    <dbReference type="NCBI Taxonomy" id="1564165"/>
    <lineage>
        <taxon>Bacteria</taxon>
        <taxon>Bacillati</taxon>
        <taxon>Actinomycetota</taxon>
        <taxon>Actinomycetes</taxon>
        <taxon>Geodermatophilales</taxon>
        <taxon>Geodermatophilaceae</taxon>
        <taxon>Blastococcus</taxon>
    </lineage>
</organism>